<evidence type="ECO:0000256" key="5">
    <source>
        <dbReference type="ARBA" id="ARBA00022801"/>
    </source>
</evidence>
<dbReference type="InterPro" id="IPR011118">
    <property type="entry name" value="Tannase/feruloyl_esterase"/>
</dbReference>
<dbReference type="SUPFAM" id="SSF53474">
    <property type="entry name" value="alpha/beta-Hydrolases"/>
    <property type="match status" value="1"/>
</dbReference>
<evidence type="ECO:0000256" key="1">
    <source>
        <dbReference type="ARBA" id="ARBA00006249"/>
    </source>
</evidence>
<evidence type="ECO:0000256" key="3">
    <source>
        <dbReference type="ARBA" id="ARBA00022723"/>
    </source>
</evidence>
<evidence type="ECO:0000313" key="10">
    <source>
        <dbReference type="Proteomes" id="UP001595699"/>
    </source>
</evidence>
<evidence type="ECO:0000256" key="8">
    <source>
        <dbReference type="SAM" id="SignalP"/>
    </source>
</evidence>
<evidence type="ECO:0000256" key="6">
    <source>
        <dbReference type="ARBA" id="ARBA00022837"/>
    </source>
</evidence>
<keyword evidence="6" id="KW-0106">Calcium</keyword>
<reference evidence="10" key="1">
    <citation type="journal article" date="2019" name="Int. J. Syst. Evol. Microbiol.">
        <title>The Global Catalogue of Microorganisms (GCM) 10K type strain sequencing project: providing services to taxonomists for standard genome sequencing and annotation.</title>
        <authorList>
            <consortium name="The Broad Institute Genomics Platform"/>
            <consortium name="The Broad Institute Genome Sequencing Center for Infectious Disease"/>
            <person name="Wu L."/>
            <person name="Ma J."/>
        </authorList>
    </citation>
    <scope>NUCLEOTIDE SEQUENCE [LARGE SCALE GENOMIC DNA]</scope>
    <source>
        <strain evidence="10">CGMCC 4.7241</strain>
    </source>
</reference>
<keyword evidence="7" id="KW-1015">Disulfide bond</keyword>
<dbReference type="PANTHER" id="PTHR33938">
    <property type="entry name" value="FERULOYL ESTERASE B-RELATED"/>
    <property type="match status" value="1"/>
</dbReference>
<comment type="similarity">
    <text evidence="1">Belongs to the tannase family.</text>
</comment>
<dbReference type="PANTHER" id="PTHR33938:SF15">
    <property type="entry name" value="FERULOYL ESTERASE B-RELATED"/>
    <property type="match status" value="1"/>
</dbReference>
<name>A0ABV7YGL5_9ACTN</name>
<proteinExistence type="inferred from homology"/>
<feature type="chain" id="PRO_5046123760" evidence="8">
    <location>
        <begin position="31"/>
        <end position="544"/>
    </location>
</feature>
<evidence type="ECO:0000313" key="9">
    <source>
        <dbReference type="EMBL" id="MFC3763776.1"/>
    </source>
</evidence>
<keyword evidence="3" id="KW-0479">Metal-binding</keyword>
<dbReference type="GO" id="GO:0016787">
    <property type="term" value="F:hydrolase activity"/>
    <property type="evidence" value="ECO:0007669"/>
    <property type="project" value="UniProtKB-KW"/>
</dbReference>
<organism evidence="9 10">
    <name type="scientific">Tenggerimyces flavus</name>
    <dbReference type="NCBI Taxonomy" id="1708749"/>
    <lineage>
        <taxon>Bacteria</taxon>
        <taxon>Bacillati</taxon>
        <taxon>Actinomycetota</taxon>
        <taxon>Actinomycetes</taxon>
        <taxon>Propionibacteriales</taxon>
        <taxon>Nocardioidaceae</taxon>
        <taxon>Tenggerimyces</taxon>
    </lineage>
</organism>
<protein>
    <submittedName>
        <fullName evidence="9">Tannase/feruloyl esterase family alpha/beta hydrolase</fullName>
    </submittedName>
</protein>
<evidence type="ECO:0000256" key="7">
    <source>
        <dbReference type="ARBA" id="ARBA00023157"/>
    </source>
</evidence>
<sequence>MTRSTLGRAIAAVAVIVAAVGGLLSAPAVASGGTVPPVVRCADLVRSYPGVSTVVTAATEVSANGTTYCAVTGRVAPAVDFQLKLPLSTYTGRYVQYGCDGLCGLIRDVAIPNCGTPGRDLVVGATNDGHTSPLPGQELFDGRWAADDQAARNDYFYRAPHVVARAAKRIIATFYGRAPKYSYFNGCSTGGREALLLAQRYPHDFDGIIAGAPVNYMGPLFGVYMPWIIKANRNSAGQPILTIDKLPALNAAVLAACDGLDGLVDGQLEDPRACTYDPALLRCPAGTDLPSCLTPAQVTTARKLYAGPTDALGSRLYPGWQTRGSELAWVYSVVPGPNGEDFLSALPDNYLRYVGYPIGRPHSSLASVAFTQSALHKLTPEGVKGNALALDLSEFRRAGGKLILWHGWNDHAIPAVGTLNYYDRVVARNGGLTATQRWMRTFMVPAKPHCEVPGGPSFDPLPALLDWVDEGNAPRKIVATSFDQQGNVARTRPVFPYPLRARYDGSGSIDEASNFVPAPPMRPTHDRIDWAGSYLHAIPGPIAR</sequence>
<evidence type="ECO:0000256" key="4">
    <source>
        <dbReference type="ARBA" id="ARBA00022729"/>
    </source>
</evidence>
<keyword evidence="10" id="KW-1185">Reference proteome</keyword>
<dbReference type="Proteomes" id="UP001595699">
    <property type="component" value="Unassembled WGS sequence"/>
</dbReference>
<dbReference type="RefSeq" id="WP_205118645.1">
    <property type="nucleotide sequence ID" value="NZ_JAFBCM010000001.1"/>
</dbReference>
<dbReference type="Pfam" id="PF07519">
    <property type="entry name" value="Tannase"/>
    <property type="match status" value="1"/>
</dbReference>
<keyword evidence="4 8" id="KW-0732">Signal</keyword>
<feature type="signal peptide" evidence="8">
    <location>
        <begin position="1"/>
        <end position="30"/>
    </location>
</feature>
<dbReference type="InterPro" id="IPR029058">
    <property type="entry name" value="AB_hydrolase_fold"/>
</dbReference>
<keyword evidence="5 9" id="KW-0378">Hydrolase</keyword>
<accession>A0ABV7YGL5</accession>
<evidence type="ECO:0000256" key="2">
    <source>
        <dbReference type="ARBA" id="ARBA00022487"/>
    </source>
</evidence>
<keyword evidence="2" id="KW-0719">Serine esterase</keyword>
<comment type="caution">
    <text evidence="9">The sequence shown here is derived from an EMBL/GenBank/DDBJ whole genome shotgun (WGS) entry which is preliminary data.</text>
</comment>
<dbReference type="EMBL" id="JBHRZH010000020">
    <property type="protein sequence ID" value="MFC3763776.1"/>
    <property type="molecule type" value="Genomic_DNA"/>
</dbReference>
<gene>
    <name evidence="9" type="ORF">ACFOUW_23255</name>
</gene>